<name>A0A317SFL9_9PEZI</name>
<dbReference type="Proteomes" id="UP000246991">
    <property type="component" value="Unassembled WGS sequence"/>
</dbReference>
<dbReference type="EMBL" id="PYWC01000112">
    <property type="protein sequence ID" value="PWW72236.1"/>
    <property type="molecule type" value="Genomic_DNA"/>
</dbReference>
<dbReference type="AlphaFoldDB" id="A0A317SFL9"/>
<proteinExistence type="predicted"/>
<feature type="non-terminal residue" evidence="1">
    <location>
        <position position="1"/>
    </location>
</feature>
<evidence type="ECO:0000313" key="2">
    <source>
        <dbReference type="Proteomes" id="UP000246991"/>
    </source>
</evidence>
<accession>A0A317SFL9</accession>
<keyword evidence="2" id="KW-1185">Reference proteome</keyword>
<gene>
    <name evidence="1" type="ORF">C7212DRAFT_142532</name>
</gene>
<evidence type="ECO:0000313" key="1">
    <source>
        <dbReference type="EMBL" id="PWW72236.1"/>
    </source>
</evidence>
<comment type="caution">
    <text evidence="1">The sequence shown here is derived from an EMBL/GenBank/DDBJ whole genome shotgun (WGS) entry which is preliminary data.</text>
</comment>
<organism evidence="1 2">
    <name type="scientific">Tuber magnatum</name>
    <name type="common">white Piedmont truffle</name>
    <dbReference type="NCBI Taxonomy" id="42249"/>
    <lineage>
        <taxon>Eukaryota</taxon>
        <taxon>Fungi</taxon>
        <taxon>Dikarya</taxon>
        <taxon>Ascomycota</taxon>
        <taxon>Pezizomycotina</taxon>
        <taxon>Pezizomycetes</taxon>
        <taxon>Pezizales</taxon>
        <taxon>Tuberaceae</taxon>
        <taxon>Tuber</taxon>
    </lineage>
</organism>
<protein>
    <submittedName>
        <fullName evidence="1">Uncharacterized protein</fullName>
    </submittedName>
</protein>
<sequence>GYVPKHLRRALGVVMRKPRKADYGKPESYRMINLLDVWGKVLERIVGRRLEKWGKR</sequence>
<feature type="non-terminal residue" evidence="1">
    <location>
        <position position="56"/>
    </location>
</feature>
<dbReference type="OrthoDB" id="412006at2759"/>
<reference evidence="1 2" key="1">
    <citation type="submission" date="2018-03" db="EMBL/GenBank/DDBJ databases">
        <title>Genomes of Pezizomycetes fungi and the evolution of truffles.</title>
        <authorList>
            <person name="Murat C."/>
            <person name="Payen T."/>
            <person name="Noel B."/>
            <person name="Kuo A."/>
            <person name="Martin F.M."/>
        </authorList>
    </citation>
    <scope>NUCLEOTIDE SEQUENCE [LARGE SCALE GENOMIC DNA]</scope>
    <source>
        <strain evidence="1">091103-1</strain>
    </source>
</reference>